<organism evidence="2 3">
    <name type="scientific">Pedobacter albus</name>
    <dbReference type="NCBI Taxonomy" id="3113905"/>
    <lineage>
        <taxon>Bacteria</taxon>
        <taxon>Pseudomonadati</taxon>
        <taxon>Bacteroidota</taxon>
        <taxon>Sphingobacteriia</taxon>
        <taxon>Sphingobacteriales</taxon>
        <taxon>Sphingobacteriaceae</taxon>
        <taxon>Pedobacter</taxon>
    </lineage>
</organism>
<dbReference type="EMBL" id="JAZDQT010000002">
    <property type="protein sequence ID" value="MEE1945688.1"/>
    <property type="molecule type" value="Genomic_DNA"/>
</dbReference>
<dbReference type="RefSeq" id="WP_330108025.1">
    <property type="nucleotide sequence ID" value="NZ_JAZDQT010000002.1"/>
</dbReference>
<proteinExistence type="predicted"/>
<evidence type="ECO:0000313" key="2">
    <source>
        <dbReference type="EMBL" id="MEE1945688.1"/>
    </source>
</evidence>
<name>A0ABU7I893_9SPHI</name>
<accession>A0ABU7I893</accession>
<comment type="caution">
    <text evidence="2">The sequence shown here is derived from an EMBL/GenBank/DDBJ whole genome shotgun (WGS) entry which is preliminary data.</text>
</comment>
<sequence length="209" mass="23696">MTFKNAFKTFVILLTTIISLNKASAQDTVRADQPAAVKSLNKIRLNLLGLYYEHEQKIGMRATVYFGAGLASTVAIEYGSRFEQSYNGTSYDYTISRPETRSYFSLSPSVYAGIRNYYNFNKRIAKGKRTINNSGSYFGAEVAGYFYPLFQSKGYTSPNWEIGLTPVWGFQHAMSRKTSFEFNIGPTVRTNEFETYYGIDGRIGFTFLL</sequence>
<dbReference type="Proteomes" id="UP001336835">
    <property type="component" value="Unassembled WGS sequence"/>
</dbReference>
<keyword evidence="3" id="KW-1185">Reference proteome</keyword>
<evidence type="ECO:0000256" key="1">
    <source>
        <dbReference type="SAM" id="SignalP"/>
    </source>
</evidence>
<evidence type="ECO:0008006" key="4">
    <source>
        <dbReference type="Google" id="ProtNLM"/>
    </source>
</evidence>
<evidence type="ECO:0000313" key="3">
    <source>
        <dbReference type="Proteomes" id="UP001336835"/>
    </source>
</evidence>
<gene>
    <name evidence="2" type="ORF">VRU48_11270</name>
</gene>
<keyword evidence="1" id="KW-0732">Signal</keyword>
<feature type="signal peptide" evidence="1">
    <location>
        <begin position="1"/>
        <end position="25"/>
    </location>
</feature>
<protein>
    <recommendedName>
        <fullName evidence="4">DUF3575 domain-containing protein</fullName>
    </recommendedName>
</protein>
<feature type="chain" id="PRO_5045492449" description="DUF3575 domain-containing protein" evidence="1">
    <location>
        <begin position="26"/>
        <end position="209"/>
    </location>
</feature>
<reference evidence="2 3" key="1">
    <citation type="submission" date="2024-01" db="EMBL/GenBank/DDBJ databases">
        <title>Pedobacter sp. nov., isolated from fresh soil.</title>
        <authorList>
            <person name="Le N.T.T."/>
        </authorList>
    </citation>
    <scope>NUCLEOTIDE SEQUENCE [LARGE SCALE GENOMIC DNA]</scope>
    <source>
        <strain evidence="2 3">KR3-3</strain>
    </source>
</reference>